<feature type="signal peptide" evidence="7">
    <location>
        <begin position="1"/>
        <end position="27"/>
    </location>
</feature>
<dbReference type="InterPro" id="IPR032694">
    <property type="entry name" value="CopC/D"/>
</dbReference>
<gene>
    <name evidence="9" type="ORF">SAMN05192548_1004171</name>
</gene>
<dbReference type="GO" id="GO:0046688">
    <property type="term" value="P:response to copper ion"/>
    <property type="evidence" value="ECO:0007669"/>
    <property type="project" value="InterPro"/>
</dbReference>
<protein>
    <recommendedName>
        <fullName evidence="8">CopC domain-containing protein</fullName>
    </recommendedName>
</protein>
<sequence>MNIFTRKQLLGLATATAVAFVPTAAFAHGKLESAVPASGSTVDAAPDALRLTFNEDLEATFSTVKVSDAKGATVSKEKAKVDAANPRMLTVALPKLASGTYSVQWAVMTQDAHKTKGTYAFQVK</sequence>
<dbReference type="Proteomes" id="UP000184395">
    <property type="component" value="Unassembled WGS sequence"/>
</dbReference>
<evidence type="ECO:0000256" key="6">
    <source>
        <dbReference type="ARBA" id="ARBA00023008"/>
    </source>
</evidence>
<proteinExistence type="inferred from homology"/>
<keyword evidence="6" id="KW-0186">Copper</keyword>
<evidence type="ECO:0000256" key="2">
    <source>
        <dbReference type="ARBA" id="ARBA00010509"/>
    </source>
</evidence>
<dbReference type="PANTHER" id="PTHR34820">
    <property type="entry name" value="INNER MEMBRANE PROTEIN YEBZ"/>
    <property type="match status" value="1"/>
</dbReference>
<dbReference type="RefSeq" id="WP_073427709.1">
    <property type="nucleotide sequence ID" value="NZ_CADFGY010000001.1"/>
</dbReference>
<comment type="subcellular location">
    <subcellularLocation>
        <location evidence="1">Periplasm</location>
    </subcellularLocation>
</comment>
<dbReference type="InterPro" id="IPR014756">
    <property type="entry name" value="Ig_E-set"/>
</dbReference>
<dbReference type="GO" id="GO:0005507">
    <property type="term" value="F:copper ion binding"/>
    <property type="evidence" value="ECO:0007669"/>
    <property type="project" value="InterPro"/>
</dbReference>
<keyword evidence="5" id="KW-0574">Periplasm</keyword>
<dbReference type="AlphaFoldDB" id="A0A1M6KYR0"/>
<evidence type="ECO:0000256" key="1">
    <source>
        <dbReference type="ARBA" id="ARBA00004418"/>
    </source>
</evidence>
<dbReference type="EMBL" id="FRAB01000004">
    <property type="protein sequence ID" value="SHJ64143.1"/>
    <property type="molecule type" value="Genomic_DNA"/>
</dbReference>
<reference evidence="9 10" key="1">
    <citation type="submission" date="2016-11" db="EMBL/GenBank/DDBJ databases">
        <authorList>
            <person name="Jaros S."/>
            <person name="Januszkiewicz K."/>
            <person name="Wedrychowicz H."/>
        </authorList>
    </citation>
    <scope>NUCLEOTIDE SEQUENCE [LARGE SCALE GENOMIC DNA]</scope>
    <source>
        <strain evidence="9 10">LMG 20594</strain>
    </source>
</reference>
<dbReference type="STRING" id="169427.SAMN05192548_1004171"/>
<evidence type="ECO:0000313" key="9">
    <source>
        <dbReference type="EMBL" id="SHJ64143.1"/>
    </source>
</evidence>
<accession>A0A1M6KYR0</accession>
<dbReference type="PANTHER" id="PTHR34820:SF4">
    <property type="entry name" value="INNER MEMBRANE PROTEIN YEBZ"/>
    <property type="match status" value="1"/>
</dbReference>
<dbReference type="InterPro" id="IPR047685">
    <property type="entry name" value="CopC-like"/>
</dbReference>
<comment type="similarity">
    <text evidence="2">Belongs to the CopC family.</text>
</comment>
<evidence type="ECO:0000256" key="3">
    <source>
        <dbReference type="ARBA" id="ARBA00022723"/>
    </source>
</evidence>
<dbReference type="NCBIfam" id="NF033814">
    <property type="entry name" value="copper_CopC"/>
    <property type="match status" value="1"/>
</dbReference>
<evidence type="ECO:0000256" key="4">
    <source>
        <dbReference type="ARBA" id="ARBA00022729"/>
    </source>
</evidence>
<evidence type="ECO:0000313" key="10">
    <source>
        <dbReference type="Proteomes" id="UP000184395"/>
    </source>
</evidence>
<organism evidence="9 10">
    <name type="scientific">Paraburkholderia terricola</name>
    <dbReference type="NCBI Taxonomy" id="169427"/>
    <lineage>
        <taxon>Bacteria</taxon>
        <taxon>Pseudomonadati</taxon>
        <taxon>Pseudomonadota</taxon>
        <taxon>Betaproteobacteria</taxon>
        <taxon>Burkholderiales</taxon>
        <taxon>Burkholderiaceae</taxon>
        <taxon>Paraburkholderia</taxon>
    </lineage>
</organism>
<dbReference type="Pfam" id="PF04234">
    <property type="entry name" value="CopC"/>
    <property type="match status" value="1"/>
</dbReference>
<evidence type="ECO:0000259" key="8">
    <source>
        <dbReference type="Pfam" id="PF04234"/>
    </source>
</evidence>
<feature type="domain" description="CopC" evidence="8">
    <location>
        <begin position="28"/>
        <end position="123"/>
    </location>
</feature>
<dbReference type="InterPro" id="IPR014755">
    <property type="entry name" value="Cu-Rt/internalin_Ig-like"/>
</dbReference>
<dbReference type="GO" id="GO:0005886">
    <property type="term" value="C:plasma membrane"/>
    <property type="evidence" value="ECO:0007669"/>
    <property type="project" value="TreeGrafter"/>
</dbReference>
<dbReference type="GO" id="GO:0006825">
    <property type="term" value="P:copper ion transport"/>
    <property type="evidence" value="ECO:0007669"/>
    <property type="project" value="InterPro"/>
</dbReference>
<dbReference type="GO" id="GO:0042597">
    <property type="term" value="C:periplasmic space"/>
    <property type="evidence" value="ECO:0007669"/>
    <property type="project" value="UniProtKB-SubCell"/>
</dbReference>
<evidence type="ECO:0000256" key="5">
    <source>
        <dbReference type="ARBA" id="ARBA00022764"/>
    </source>
</evidence>
<feature type="chain" id="PRO_5009919123" description="CopC domain-containing protein" evidence="7">
    <location>
        <begin position="28"/>
        <end position="124"/>
    </location>
</feature>
<dbReference type="OrthoDB" id="9796814at2"/>
<dbReference type="SUPFAM" id="SSF81296">
    <property type="entry name" value="E set domains"/>
    <property type="match status" value="1"/>
</dbReference>
<keyword evidence="4 7" id="KW-0732">Signal</keyword>
<evidence type="ECO:0000256" key="7">
    <source>
        <dbReference type="SAM" id="SignalP"/>
    </source>
</evidence>
<keyword evidence="3" id="KW-0479">Metal-binding</keyword>
<dbReference type="Gene3D" id="2.60.40.1220">
    <property type="match status" value="1"/>
</dbReference>
<dbReference type="InterPro" id="IPR007348">
    <property type="entry name" value="CopC_dom"/>
</dbReference>
<name>A0A1M6KYR0_9BURK</name>